<protein>
    <submittedName>
        <fullName evidence="1">Uncharacterized protein</fullName>
    </submittedName>
</protein>
<accession>A0ABQ9UHP0</accession>
<dbReference type="Proteomes" id="UP001266305">
    <property type="component" value="Unassembled WGS sequence"/>
</dbReference>
<dbReference type="EMBL" id="JASSZA010000012">
    <property type="protein sequence ID" value="KAK2096587.1"/>
    <property type="molecule type" value="Genomic_DNA"/>
</dbReference>
<evidence type="ECO:0000313" key="1">
    <source>
        <dbReference type="EMBL" id="KAK2096587.1"/>
    </source>
</evidence>
<proteinExistence type="predicted"/>
<keyword evidence="2" id="KW-1185">Reference proteome</keyword>
<comment type="caution">
    <text evidence="1">The sequence shown here is derived from an EMBL/GenBank/DDBJ whole genome shotgun (WGS) entry which is preliminary data.</text>
</comment>
<reference evidence="1 2" key="1">
    <citation type="submission" date="2023-05" db="EMBL/GenBank/DDBJ databases">
        <title>B98-5 Cell Line De Novo Hybrid Assembly: An Optical Mapping Approach.</title>
        <authorList>
            <person name="Kananen K."/>
            <person name="Auerbach J.A."/>
            <person name="Kautto E."/>
            <person name="Blachly J.S."/>
        </authorList>
    </citation>
    <scope>NUCLEOTIDE SEQUENCE [LARGE SCALE GENOMIC DNA]</scope>
    <source>
        <strain evidence="1">B95-8</strain>
        <tissue evidence="1">Cell line</tissue>
    </source>
</reference>
<gene>
    <name evidence="1" type="ORF">P7K49_025621</name>
</gene>
<name>A0ABQ9UHP0_SAGOE</name>
<evidence type="ECO:0000313" key="2">
    <source>
        <dbReference type="Proteomes" id="UP001266305"/>
    </source>
</evidence>
<organism evidence="1 2">
    <name type="scientific">Saguinus oedipus</name>
    <name type="common">Cotton-top tamarin</name>
    <name type="synonym">Oedipomidas oedipus</name>
    <dbReference type="NCBI Taxonomy" id="9490"/>
    <lineage>
        <taxon>Eukaryota</taxon>
        <taxon>Metazoa</taxon>
        <taxon>Chordata</taxon>
        <taxon>Craniata</taxon>
        <taxon>Vertebrata</taxon>
        <taxon>Euteleostomi</taxon>
        <taxon>Mammalia</taxon>
        <taxon>Eutheria</taxon>
        <taxon>Euarchontoglires</taxon>
        <taxon>Primates</taxon>
        <taxon>Haplorrhini</taxon>
        <taxon>Platyrrhini</taxon>
        <taxon>Cebidae</taxon>
        <taxon>Callitrichinae</taxon>
        <taxon>Saguinus</taxon>
    </lineage>
</organism>
<sequence length="111" mass="11865">MVAGAGTGYCPPPSPRLGWALRPPGTCRRQDEDWTAPGDRARVGAYSRARVPPAWELQDVSHSPISLRRWRLGSPEAHAGELALLQGVPALLLSLPFAIVQNGGFGRRTGG</sequence>